<dbReference type="PANTHER" id="PTHR46244">
    <property type="entry name" value="PHOSPHOENOLPYRUVATE-PROTEIN PHOSPHOTRANSFERASE"/>
    <property type="match status" value="1"/>
</dbReference>
<accession>A0ABX2T6M7</accession>
<sequence>MLALSETQVRLGLTASDKTDAIRTAGRVMVECGLIEPGYIDSMLGRERVAATYLGSGIAIPHGLPQARDLVRRTGIVVVQFPGGVDWGSGEPARLVVGIAAKSDEHIAVLQRLTGVLGDPAEAERLGRTGDAGAIVAVLNGEAAPAPAASAASSAGGPSITVTAPVPHGLHARPATALVEVAKRFRAEIAVSAGVGVGNGKSLVSLLRLGVSGGQPLTVTASGDDADAALAAIRAAFEAGLDEPAADGAPSHPPAPVAVPPPADLDYDGTVIAGISASPGVSTGPAWTFQREELVVAETAPDAAAEHRRLDQALAGAGADLRNLHEEFWKKAGAAKAAIFKAHLELLDDPEMVADTHAGIDRGHSAGWAWRAVYEERAGTLAQLADPLLAGRAADLRDVGRRVLRLLADAPGTMGGSVAALPDHPVILLAEDLEPSDTAKLDPAKVLGLCTAGGGATSHTAIIARSLDIPAVVAAGPAALDVGNGREVILNGDDGVLVVGPSDRDRARATAARVTVGERREAERLDRYKPAITTDGKRVEIAANISDPKEAATAIEAGAEGVGLMRTEFLFLQREFPPDEEEQFEAYRTMVRAMNGLPIILRTLDIGGDKNVPYLRMPAEGNPFLGVRGIRLCFEREDLFRTQLRAMLRASKEGPVRIMYPMIATPAELAKAKAITEQVRREVGAGPVEIGIMIEVPSAVVMADRLAREVSFFSIGTNDLTQYVLAMDRLHPVLAPQADGLHPAVLRMVERTVAGARAAGIWVGACGGIAGDPAGAVLLAGLGLAELSVAIPAVASVKARLRGISMADAEAAARAALDCADAAEVRALVRDRFPGGAA</sequence>
<dbReference type="Gene3D" id="3.50.30.10">
    <property type="entry name" value="Phosphohistidine domain"/>
    <property type="match status" value="1"/>
</dbReference>
<evidence type="ECO:0000256" key="5">
    <source>
        <dbReference type="ARBA" id="ARBA00012232"/>
    </source>
</evidence>
<keyword evidence="14" id="KW-0460">Magnesium</keyword>
<dbReference type="InterPro" id="IPR002178">
    <property type="entry name" value="PTS_EIIA_type-2_dom"/>
</dbReference>
<name>A0ABX2T6M7_9PROT</name>
<dbReference type="SUPFAM" id="SSF55594">
    <property type="entry name" value="HPr-like"/>
    <property type="match status" value="1"/>
</dbReference>
<dbReference type="InterPro" id="IPR015813">
    <property type="entry name" value="Pyrv/PenolPyrv_kinase-like_dom"/>
</dbReference>
<evidence type="ECO:0000256" key="1">
    <source>
        <dbReference type="ARBA" id="ARBA00000683"/>
    </source>
</evidence>
<dbReference type="InterPro" id="IPR040442">
    <property type="entry name" value="Pyrv_kinase-like_dom_sf"/>
</dbReference>
<dbReference type="PRINTS" id="PR01736">
    <property type="entry name" value="PHPHTRNFRASE"/>
</dbReference>
<comment type="cofactor">
    <cofactor evidence="2">
        <name>Mg(2+)</name>
        <dbReference type="ChEBI" id="CHEBI:18420"/>
    </cofactor>
</comment>
<dbReference type="PROSITE" id="PS51350">
    <property type="entry name" value="PTS_HPR_DOM"/>
    <property type="match status" value="1"/>
</dbReference>
<dbReference type="EC" id="2.7.3.9" evidence="5"/>
<protein>
    <recommendedName>
        <fullName evidence="5">phosphoenolpyruvate--protein phosphotransferase</fullName>
        <ecNumber evidence="5">2.7.3.9</ecNumber>
    </recommendedName>
</protein>
<evidence type="ECO:0000256" key="10">
    <source>
        <dbReference type="ARBA" id="ARBA00022679"/>
    </source>
</evidence>
<dbReference type="Gene3D" id="3.20.20.60">
    <property type="entry name" value="Phosphoenolpyruvate-binding domains"/>
    <property type="match status" value="1"/>
</dbReference>
<evidence type="ECO:0000256" key="2">
    <source>
        <dbReference type="ARBA" id="ARBA00001946"/>
    </source>
</evidence>
<dbReference type="Pfam" id="PF00391">
    <property type="entry name" value="PEP-utilizers"/>
    <property type="match status" value="1"/>
</dbReference>
<dbReference type="Pfam" id="PF05524">
    <property type="entry name" value="PEP-utilisers_N"/>
    <property type="match status" value="1"/>
</dbReference>
<evidence type="ECO:0000313" key="18">
    <source>
        <dbReference type="Proteomes" id="UP000584642"/>
    </source>
</evidence>
<dbReference type="NCBIfam" id="TIGR01003">
    <property type="entry name" value="PTS_HPr_family"/>
    <property type="match status" value="1"/>
</dbReference>
<dbReference type="InterPro" id="IPR035895">
    <property type="entry name" value="HPr-like_sf"/>
</dbReference>
<reference evidence="17 18" key="1">
    <citation type="submission" date="2020-05" db="EMBL/GenBank/DDBJ databases">
        <title>Azospirillum oleiclasticum sp. nov, a nitrogen-fixing and heavy crude oil-emulsifying bacterium isolated from the crude oil of Yumen Oilfield.</title>
        <authorList>
            <person name="Wu D."/>
            <person name="Cai M."/>
            <person name="Zhang X."/>
        </authorList>
    </citation>
    <scope>NUCLEOTIDE SEQUENCE [LARGE SCALE GENOMIC DNA]</scope>
    <source>
        <strain evidence="17 18">ROY-1-1-2</strain>
    </source>
</reference>
<dbReference type="InterPro" id="IPR000032">
    <property type="entry name" value="HPr-like"/>
</dbReference>
<dbReference type="GO" id="GO:0008965">
    <property type="term" value="F:phosphoenolpyruvate-protein phosphotransferase activity"/>
    <property type="evidence" value="ECO:0007669"/>
    <property type="project" value="UniProtKB-EC"/>
</dbReference>
<keyword evidence="13" id="KW-0418">Kinase</keyword>
<evidence type="ECO:0000256" key="4">
    <source>
        <dbReference type="ARBA" id="ARBA00007837"/>
    </source>
</evidence>
<dbReference type="InterPro" id="IPR008279">
    <property type="entry name" value="PEP-util_enz_mobile_dom"/>
</dbReference>
<dbReference type="InterPro" id="IPR036618">
    <property type="entry name" value="PtsI_HPr-bd_sf"/>
</dbReference>
<keyword evidence="12" id="KW-0479">Metal-binding</keyword>
<dbReference type="CDD" id="cd00367">
    <property type="entry name" value="PTS-HPr_like"/>
    <property type="match status" value="1"/>
</dbReference>
<comment type="subcellular location">
    <subcellularLocation>
        <location evidence="3">Cytoplasm</location>
    </subcellularLocation>
</comment>
<dbReference type="InterPro" id="IPR000121">
    <property type="entry name" value="PEP_util_C"/>
</dbReference>
<keyword evidence="8" id="KW-0597">Phosphoprotein</keyword>
<comment type="similarity">
    <text evidence="4">Belongs to the PEP-utilizing enzyme family.</text>
</comment>
<dbReference type="Gene3D" id="3.30.1340.10">
    <property type="entry name" value="HPr-like"/>
    <property type="match status" value="1"/>
</dbReference>
<evidence type="ECO:0000256" key="3">
    <source>
        <dbReference type="ARBA" id="ARBA00004496"/>
    </source>
</evidence>
<feature type="domain" description="PTS EIIA type-2" evidence="15">
    <location>
        <begin position="2"/>
        <end position="142"/>
    </location>
</feature>
<dbReference type="Gene3D" id="1.10.274.10">
    <property type="entry name" value="PtsI, HPr-binding domain"/>
    <property type="match status" value="1"/>
</dbReference>
<dbReference type="InterPro" id="IPR008731">
    <property type="entry name" value="PTS_EIN"/>
</dbReference>
<dbReference type="InterPro" id="IPR036637">
    <property type="entry name" value="Phosphohistidine_dom_sf"/>
</dbReference>
<evidence type="ECO:0000256" key="9">
    <source>
        <dbReference type="ARBA" id="ARBA00022597"/>
    </source>
</evidence>
<dbReference type="InterPro" id="IPR050499">
    <property type="entry name" value="PEP-utilizing_PTS_enzyme"/>
</dbReference>
<dbReference type="RefSeq" id="WP_180281759.1">
    <property type="nucleotide sequence ID" value="NZ_JABFDB010000005.1"/>
</dbReference>
<dbReference type="SUPFAM" id="SSF47831">
    <property type="entry name" value="Enzyme I of the PEP:sugar phosphotransferase system HPr-binding (sub)domain"/>
    <property type="match status" value="1"/>
</dbReference>
<dbReference type="PROSITE" id="PS00742">
    <property type="entry name" value="PEP_ENZYMES_2"/>
    <property type="match status" value="1"/>
</dbReference>
<dbReference type="PROSITE" id="PS00370">
    <property type="entry name" value="PEP_ENZYMES_PHOS_SITE"/>
    <property type="match status" value="1"/>
</dbReference>
<evidence type="ECO:0000256" key="13">
    <source>
        <dbReference type="ARBA" id="ARBA00022777"/>
    </source>
</evidence>
<dbReference type="InterPro" id="IPR018274">
    <property type="entry name" value="PEP_util_AS"/>
</dbReference>
<dbReference type="Proteomes" id="UP000584642">
    <property type="component" value="Unassembled WGS sequence"/>
</dbReference>
<dbReference type="PROSITE" id="PS00369">
    <property type="entry name" value="PTS_HPR_HIS"/>
    <property type="match status" value="1"/>
</dbReference>
<proteinExistence type="inferred from homology"/>
<keyword evidence="6" id="KW-0813">Transport</keyword>
<feature type="domain" description="HPr" evidence="16">
    <location>
        <begin position="157"/>
        <end position="244"/>
    </location>
</feature>
<evidence type="ECO:0000259" key="15">
    <source>
        <dbReference type="PROSITE" id="PS51094"/>
    </source>
</evidence>
<comment type="caution">
    <text evidence="17">The sequence shown here is derived from an EMBL/GenBank/DDBJ whole genome shotgun (WGS) entry which is preliminary data.</text>
</comment>
<dbReference type="PRINTS" id="PR00107">
    <property type="entry name" value="PHOSPHOCPHPR"/>
</dbReference>
<comment type="catalytic activity">
    <reaction evidence="1">
        <text>L-histidyl-[protein] + phosphoenolpyruvate = N(pros)-phospho-L-histidyl-[protein] + pyruvate</text>
        <dbReference type="Rhea" id="RHEA:23880"/>
        <dbReference type="Rhea" id="RHEA-COMP:9745"/>
        <dbReference type="Rhea" id="RHEA-COMP:9746"/>
        <dbReference type="ChEBI" id="CHEBI:15361"/>
        <dbReference type="ChEBI" id="CHEBI:29979"/>
        <dbReference type="ChEBI" id="CHEBI:58702"/>
        <dbReference type="ChEBI" id="CHEBI:64837"/>
        <dbReference type="EC" id="2.7.3.9"/>
    </reaction>
</comment>
<keyword evidence="11" id="KW-0598">Phosphotransferase system</keyword>
<dbReference type="PROSITE" id="PS00372">
    <property type="entry name" value="PTS_EIIA_TYPE_2_HIS"/>
    <property type="match status" value="1"/>
</dbReference>
<dbReference type="InterPro" id="IPR016152">
    <property type="entry name" value="PTrfase/Anion_transptr"/>
</dbReference>
<dbReference type="PANTHER" id="PTHR46244:SF6">
    <property type="entry name" value="PHOSPHOENOLPYRUVATE-PROTEIN PHOSPHOTRANSFERASE"/>
    <property type="match status" value="1"/>
</dbReference>
<dbReference type="NCBIfam" id="TIGR01417">
    <property type="entry name" value="PTS_I_fam"/>
    <property type="match status" value="1"/>
</dbReference>
<organism evidence="17 18">
    <name type="scientific">Azospirillum oleiclasticum</name>
    <dbReference type="NCBI Taxonomy" id="2735135"/>
    <lineage>
        <taxon>Bacteria</taxon>
        <taxon>Pseudomonadati</taxon>
        <taxon>Pseudomonadota</taxon>
        <taxon>Alphaproteobacteria</taxon>
        <taxon>Rhodospirillales</taxon>
        <taxon>Azospirillaceae</taxon>
        <taxon>Azospirillum</taxon>
    </lineage>
</organism>
<dbReference type="InterPro" id="IPR001020">
    <property type="entry name" value="PTS_HPr_His_P_site"/>
</dbReference>
<dbReference type="SUPFAM" id="SSF52009">
    <property type="entry name" value="Phosphohistidine domain"/>
    <property type="match status" value="1"/>
</dbReference>
<dbReference type="SUPFAM" id="SSF55804">
    <property type="entry name" value="Phoshotransferase/anion transport protein"/>
    <property type="match status" value="1"/>
</dbReference>
<dbReference type="EMBL" id="JABFDB010000005">
    <property type="protein sequence ID" value="NYZ19982.1"/>
    <property type="molecule type" value="Genomic_DNA"/>
</dbReference>
<evidence type="ECO:0000256" key="12">
    <source>
        <dbReference type="ARBA" id="ARBA00022723"/>
    </source>
</evidence>
<dbReference type="CDD" id="cd00211">
    <property type="entry name" value="PTS_IIA_fru"/>
    <property type="match status" value="1"/>
</dbReference>
<evidence type="ECO:0000256" key="11">
    <source>
        <dbReference type="ARBA" id="ARBA00022683"/>
    </source>
</evidence>
<evidence type="ECO:0000313" key="17">
    <source>
        <dbReference type="EMBL" id="NYZ19982.1"/>
    </source>
</evidence>
<dbReference type="InterPro" id="IPR023151">
    <property type="entry name" value="PEP_util_CS"/>
</dbReference>
<keyword evidence="18" id="KW-1185">Reference proteome</keyword>
<dbReference type="Pfam" id="PF00381">
    <property type="entry name" value="PTS-HPr"/>
    <property type="match status" value="1"/>
</dbReference>
<evidence type="ECO:0000259" key="16">
    <source>
        <dbReference type="PROSITE" id="PS51350"/>
    </source>
</evidence>
<keyword evidence="7" id="KW-0963">Cytoplasm</keyword>
<evidence type="ECO:0000256" key="14">
    <source>
        <dbReference type="ARBA" id="ARBA00022842"/>
    </source>
</evidence>
<dbReference type="Pfam" id="PF02896">
    <property type="entry name" value="PEP-utilizers_C"/>
    <property type="match status" value="1"/>
</dbReference>
<evidence type="ECO:0000256" key="6">
    <source>
        <dbReference type="ARBA" id="ARBA00022448"/>
    </source>
</evidence>
<dbReference type="Pfam" id="PF00359">
    <property type="entry name" value="PTS_EIIA_2"/>
    <property type="match status" value="1"/>
</dbReference>
<gene>
    <name evidence="17" type="primary">ptsP</name>
    <name evidence="17" type="ORF">HND93_09675</name>
</gene>
<keyword evidence="9" id="KW-0762">Sugar transport</keyword>
<keyword evidence="10 17" id="KW-0808">Transferase</keyword>
<dbReference type="Gene3D" id="3.40.930.10">
    <property type="entry name" value="Mannitol-specific EII, Chain A"/>
    <property type="match status" value="1"/>
</dbReference>
<evidence type="ECO:0000256" key="8">
    <source>
        <dbReference type="ARBA" id="ARBA00022553"/>
    </source>
</evidence>
<dbReference type="SUPFAM" id="SSF51621">
    <property type="entry name" value="Phosphoenolpyruvate/pyruvate domain"/>
    <property type="match status" value="1"/>
</dbReference>
<evidence type="ECO:0000256" key="7">
    <source>
        <dbReference type="ARBA" id="ARBA00022490"/>
    </source>
</evidence>
<dbReference type="PROSITE" id="PS51094">
    <property type="entry name" value="PTS_EIIA_TYPE_2"/>
    <property type="match status" value="1"/>
</dbReference>
<dbReference type="InterPro" id="IPR006318">
    <property type="entry name" value="PTS_EI-like"/>
</dbReference>